<gene>
    <name evidence="3" type="ORF">MNBD_BACTEROID06-1815</name>
</gene>
<sequence>AHLGGAALGFIFIKQLQSGTDLGKPVYWFISFVKSFFVHQPKVRVSYKKSPSDKTSSKKKPTSRAASSSVSSDVSQAEIDAILDKISQYGYESLTKDEKQKLFSAGTKK</sequence>
<reference evidence="3" key="1">
    <citation type="submission" date="2018-06" db="EMBL/GenBank/DDBJ databases">
        <authorList>
            <person name="Zhirakovskaya E."/>
        </authorList>
    </citation>
    <scope>NUCLEOTIDE SEQUENCE</scope>
</reference>
<dbReference type="Pfam" id="PF20216">
    <property type="entry name" value="DUF6576"/>
    <property type="match status" value="1"/>
</dbReference>
<name>A0A3B0VA32_9ZZZZ</name>
<evidence type="ECO:0000313" key="3">
    <source>
        <dbReference type="EMBL" id="VAW28846.1"/>
    </source>
</evidence>
<dbReference type="AlphaFoldDB" id="A0A3B0VA32"/>
<accession>A0A3B0VA32</accession>
<feature type="non-terminal residue" evidence="3">
    <location>
        <position position="1"/>
    </location>
</feature>
<feature type="region of interest" description="Disordered" evidence="1">
    <location>
        <begin position="45"/>
        <end position="75"/>
    </location>
</feature>
<evidence type="ECO:0000259" key="2">
    <source>
        <dbReference type="Pfam" id="PF20216"/>
    </source>
</evidence>
<feature type="domain" description="DUF6576" evidence="2">
    <location>
        <begin position="75"/>
        <end position="102"/>
    </location>
</feature>
<proteinExistence type="predicted"/>
<dbReference type="InterPro" id="IPR046483">
    <property type="entry name" value="DUF6576"/>
</dbReference>
<evidence type="ECO:0000256" key="1">
    <source>
        <dbReference type="SAM" id="MobiDB-lite"/>
    </source>
</evidence>
<dbReference type="EMBL" id="UOES01000467">
    <property type="protein sequence ID" value="VAW28846.1"/>
    <property type="molecule type" value="Genomic_DNA"/>
</dbReference>
<protein>
    <submittedName>
        <fullName evidence="3">GlpG protein (Membrane protein of glp regulon)</fullName>
    </submittedName>
</protein>
<organism evidence="3">
    <name type="scientific">hydrothermal vent metagenome</name>
    <dbReference type="NCBI Taxonomy" id="652676"/>
    <lineage>
        <taxon>unclassified sequences</taxon>
        <taxon>metagenomes</taxon>
        <taxon>ecological metagenomes</taxon>
    </lineage>
</organism>
<feature type="compositionally biased region" description="Low complexity" evidence="1">
    <location>
        <begin position="63"/>
        <end position="75"/>
    </location>
</feature>